<dbReference type="InterPro" id="IPR007065">
    <property type="entry name" value="HPP"/>
</dbReference>
<keyword evidence="1" id="KW-0472">Membrane</keyword>
<gene>
    <name evidence="3" type="ORF">ACFFK0_07615</name>
</gene>
<comment type="caution">
    <text evidence="3">The sequence shown here is derived from an EMBL/GenBank/DDBJ whole genome shotgun (WGS) entry which is preliminary data.</text>
</comment>
<accession>A0ABV6DI71</accession>
<feature type="domain" description="HPP transmembrane region" evidence="2">
    <location>
        <begin position="1"/>
        <end position="110"/>
    </location>
</feature>
<dbReference type="Pfam" id="PF04982">
    <property type="entry name" value="TM_HPP"/>
    <property type="match status" value="1"/>
</dbReference>
<dbReference type="InterPro" id="IPR058581">
    <property type="entry name" value="TM_HPP"/>
</dbReference>
<protein>
    <submittedName>
        <fullName evidence="3">HPP family protein</fullName>
    </submittedName>
</protein>
<feature type="transmembrane region" description="Helical" evidence="1">
    <location>
        <begin position="76"/>
        <end position="106"/>
    </location>
</feature>
<evidence type="ECO:0000256" key="1">
    <source>
        <dbReference type="SAM" id="Phobius"/>
    </source>
</evidence>
<dbReference type="PANTHER" id="PTHR33741:SF5">
    <property type="entry name" value="TRANSMEMBRANE PROTEIN DDB_G0269096-RELATED"/>
    <property type="match status" value="1"/>
</dbReference>
<evidence type="ECO:0000259" key="2">
    <source>
        <dbReference type="Pfam" id="PF04982"/>
    </source>
</evidence>
<proteinExistence type="predicted"/>
<feature type="transmembrane region" description="Helical" evidence="1">
    <location>
        <begin position="46"/>
        <end position="64"/>
    </location>
</feature>
<organism evidence="3 4">
    <name type="scientific">Paenibacillus chartarius</name>
    <dbReference type="NCBI Taxonomy" id="747481"/>
    <lineage>
        <taxon>Bacteria</taxon>
        <taxon>Bacillati</taxon>
        <taxon>Bacillota</taxon>
        <taxon>Bacilli</taxon>
        <taxon>Bacillales</taxon>
        <taxon>Paenibacillaceae</taxon>
        <taxon>Paenibacillus</taxon>
    </lineage>
</organism>
<keyword evidence="4" id="KW-1185">Reference proteome</keyword>
<dbReference type="PANTHER" id="PTHR33741">
    <property type="entry name" value="TRANSMEMBRANE PROTEIN DDB_G0269096-RELATED"/>
    <property type="match status" value="1"/>
</dbReference>
<sequence>MAPFGATCVLAFGLPDSPLAQPRNIVGGHLLSTAIGLLTLACFGSHPWSLALGVALAIAAMHLTRTVHPPAGADPLLVMLSGAGWSFLLTPVLAGSVLIVAAAWLYHRLMPVSSGSAPVRYPKGWR</sequence>
<dbReference type="Proteomes" id="UP001589776">
    <property type="component" value="Unassembled WGS sequence"/>
</dbReference>
<dbReference type="EMBL" id="JBHLWN010000027">
    <property type="protein sequence ID" value="MFC0212328.1"/>
    <property type="molecule type" value="Genomic_DNA"/>
</dbReference>
<dbReference type="RefSeq" id="WP_377469469.1">
    <property type="nucleotide sequence ID" value="NZ_JBHLWN010000027.1"/>
</dbReference>
<keyword evidence="1" id="KW-1133">Transmembrane helix</keyword>
<evidence type="ECO:0000313" key="3">
    <source>
        <dbReference type="EMBL" id="MFC0212328.1"/>
    </source>
</evidence>
<keyword evidence="1" id="KW-0812">Transmembrane</keyword>
<name>A0ABV6DI71_9BACL</name>
<evidence type="ECO:0000313" key="4">
    <source>
        <dbReference type="Proteomes" id="UP001589776"/>
    </source>
</evidence>
<reference evidence="3 4" key="1">
    <citation type="submission" date="2024-09" db="EMBL/GenBank/DDBJ databases">
        <authorList>
            <person name="Sun Q."/>
            <person name="Mori K."/>
        </authorList>
    </citation>
    <scope>NUCLEOTIDE SEQUENCE [LARGE SCALE GENOMIC DNA]</scope>
    <source>
        <strain evidence="3 4">CCM 7759</strain>
    </source>
</reference>